<evidence type="ECO:0000259" key="8">
    <source>
        <dbReference type="Pfam" id="PF04118"/>
    </source>
</evidence>
<gene>
    <name evidence="10" type="ORF">QTP70_012379</name>
</gene>
<dbReference type="GO" id="GO:0005829">
    <property type="term" value="C:cytosol"/>
    <property type="evidence" value="ECO:0007669"/>
    <property type="project" value="GOC"/>
</dbReference>
<dbReference type="Pfam" id="PF24597">
    <property type="entry name" value="TPR_DOP1_M"/>
    <property type="match status" value="1"/>
</dbReference>
<comment type="subcellular location">
    <subcellularLocation>
        <location evidence="1">Golgi apparatus membrane</location>
        <topology evidence="1">Peripheral membrane protein</topology>
    </subcellularLocation>
</comment>
<keyword evidence="11" id="KW-1185">Reference proteome</keyword>
<accession>A0AAE0UQG8</accession>
<dbReference type="GO" id="GO:0005768">
    <property type="term" value="C:endosome"/>
    <property type="evidence" value="ECO:0007669"/>
    <property type="project" value="TreeGrafter"/>
</dbReference>
<dbReference type="Proteomes" id="UP001274896">
    <property type="component" value="Unassembled WGS sequence"/>
</dbReference>
<keyword evidence="5" id="KW-0472">Membrane</keyword>
<dbReference type="Pfam" id="PF04118">
    <property type="entry name" value="Dopey_N"/>
    <property type="match status" value="1"/>
</dbReference>
<sequence length="699" mass="78333">MNTEEVELLSDSKYRNYVAAVDKALKNFEYSSEWADLISALGKLNKVLQNNAKYQVVPKKLTIGKRLAQCLHPALPSGVHRKALETYEIIFKIIGPKRLAKDLFLYRSGLFPLLSNASMSVKPVLLGLYETFYLPLGKTLKPGLQGLLTGVLPGLEEGSDYHDRTNALLEKVALAVEQSVFYSALWGSILTSAPVRLPAISFVLLHLNRKLSMEDQLYIIGSDIELMVEAVSTSVQDSSVLVQRSTLDLILFCFPFHMSQATRPDMIRILSAALHVVLRRDMSLNRRLYAWLLGSDNNGVKTGPRNSRLSNPEENATHYFNTYSKDLLVQAMVGILQGKARGGEEESALMHDLKPFRILISLLDKPELGPAILEDVMIEVFRTLYTQCRAELDLQNQNPFSKDHTQLSSKLRENKRTAELIKTANLLFNSFEPYYMWDYIARWFEDSCRRTQSGSAASLLSLFEFCQLVDFLLDIVSLETYIEIQTEHLPQLLLRMVSSITLQLRALSLSELTHCLCLCSKILSKVQPPLVSPLVLPSTRDQDTRQAASSSLDVPVSEDVFEDRESPSLVRSPESSFTDFVQYEGAESYEHAPPRSSPRLLTGSAAASKAQGAPVMQRCLEHFQHFLCRLVELCIAPGHTKGGANQEEAELSDMPCVFDQKECVSAFTAACQLFLECSSFPVYIAEGNLKSPSRDEHEE</sequence>
<dbReference type="InterPro" id="IPR040314">
    <property type="entry name" value="DOP1"/>
</dbReference>
<feature type="domain" description="DOP1 N-terminal" evidence="8">
    <location>
        <begin position="11"/>
        <end position="296"/>
    </location>
</feature>
<evidence type="ECO:0000256" key="1">
    <source>
        <dbReference type="ARBA" id="ARBA00004395"/>
    </source>
</evidence>
<reference evidence="10" key="1">
    <citation type="submission" date="2023-06" db="EMBL/GenBank/DDBJ databases">
        <title>Male Hemibagrus guttatus genome.</title>
        <authorList>
            <person name="Bian C."/>
        </authorList>
    </citation>
    <scope>NUCLEOTIDE SEQUENCE</scope>
    <source>
        <strain evidence="10">Male_cb2023</strain>
        <tissue evidence="10">Muscle</tissue>
    </source>
</reference>
<dbReference type="PANTHER" id="PTHR14042:SF22">
    <property type="entry name" value="PROTEIN DOPEY-1"/>
    <property type="match status" value="1"/>
</dbReference>
<evidence type="ECO:0000256" key="2">
    <source>
        <dbReference type="ARBA" id="ARBA00022448"/>
    </source>
</evidence>
<evidence type="ECO:0000256" key="5">
    <source>
        <dbReference type="ARBA" id="ARBA00023136"/>
    </source>
</evidence>
<comment type="similarity">
    <text evidence="6">Belongs to the DOP1 family.</text>
</comment>
<evidence type="ECO:0000256" key="7">
    <source>
        <dbReference type="SAM" id="MobiDB-lite"/>
    </source>
</evidence>
<dbReference type="InterPro" id="IPR007249">
    <property type="entry name" value="DOP1_N"/>
</dbReference>
<dbReference type="GO" id="GO:0005802">
    <property type="term" value="C:trans-Golgi network"/>
    <property type="evidence" value="ECO:0007669"/>
    <property type="project" value="TreeGrafter"/>
</dbReference>
<evidence type="ECO:0000256" key="4">
    <source>
        <dbReference type="ARBA" id="ARBA00023034"/>
    </source>
</evidence>
<name>A0AAE0UQG8_9TELE</name>
<feature type="domain" description="DOP1-like middle TPR" evidence="9">
    <location>
        <begin position="319"/>
        <end position="534"/>
    </location>
</feature>
<dbReference type="GO" id="GO:0006895">
    <property type="term" value="P:Golgi to endosome transport"/>
    <property type="evidence" value="ECO:0007669"/>
    <property type="project" value="InterPro"/>
</dbReference>
<evidence type="ECO:0008006" key="12">
    <source>
        <dbReference type="Google" id="ProtNLM"/>
    </source>
</evidence>
<evidence type="ECO:0000313" key="11">
    <source>
        <dbReference type="Proteomes" id="UP001274896"/>
    </source>
</evidence>
<dbReference type="PANTHER" id="PTHR14042">
    <property type="entry name" value="DOPEY-RELATED"/>
    <property type="match status" value="1"/>
</dbReference>
<dbReference type="AlphaFoldDB" id="A0AAE0UQG8"/>
<feature type="region of interest" description="Disordered" evidence="7">
    <location>
        <begin position="541"/>
        <end position="575"/>
    </location>
</feature>
<dbReference type="GO" id="GO:0000139">
    <property type="term" value="C:Golgi membrane"/>
    <property type="evidence" value="ECO:0007669"/>
    <property type="project" value="UniProtKB-SubCell"/>
</dbReference>
<keyword evidence="3" id="KW-0653">Protein transport</keyword>
<evidence type="ECO:0000313" key="10">
    <source>
        <dbReference type="EMBL" id="KAK3513332.1"/>
    </source>
</evidence>
<protein>
    <recommendedName>
        <fullName evidence="12">Dopey N-terminal domain-containing protein</fullName>
    </recommendedName>
</protein>
<organism evidence="10 11">
    <name type="scientific">Hemibagrus guttatus</name>
    <dbReference type="NCBI Taxonomy" id="175788"/>
    <lineage>
        <taxon>Eukaryota</taxon>
        <taxon>Metazoa</taxon>
        <taxon>Chordata</taxon>
        <taxon>Craniata</taxon>
        <taxon>Vertebrata</taxon>
        <taxon>Euteleostomi</taxon>
        <taxon>Actinopterygii</taxon>
        <taxon>Neopterygii</taxon>
        <taxon>Teleostei</taxon>
        <taxon>Ostariophysi</taxon>
        <taxon>Siluriformes</taxon>
        <taxon>Bagridae</taxon>
        <taxon>Hemibagrus</taxon>
    </lineage>
</organism>
<dbReference type="InterPro" id="IPR056458">
    <property type="entry name" value="TPR_DOP1_M"/>
</dbReference>
<evidence type="ECO:0000256" key="3">
    <source>
        <dbReference type="ARBA" id="ARBA00022927"/>
    </source>
</evidence>
<dbReference type="EMBL" id="JAUCMX010000022">
    <property type="protein sequence ID" value="KAK3513332.1"/>
    <property type="molecule type" value="Genomic_DNA"/>
</dbReference>
<evidence type="ECO:0000256" key="6">
    <source>
        <dbReference type="ARBA" id="ARBA00046326"/>
    </source>
</evidence>
<keyword evidence="2" id="KW-0813">Transport</keyword>
<comment type="caution">
    <text evidence="10">The sequence shown here is derived from an EMBL/GenBank/DDBJ whole genome shotgun (WGS) entry which is preliminary data.</text>
</comment>
<proteinExistence type="inferred from homology"/>
<keyword evidence="4" id="KW-0333">Golgi apparatus</keyword>
<evidence type="ECO:0000259" key="9">
    <source>
        <dbReference type="Pfam" id="PF24597"/>
    </source>
</evidence>
<dbReference type="GO" id="GO:0015031">
    <property type="term" value="P:protein transport"/>
    <property type="evidence" value="ECO:0007669"/>
    <property type="project" value="UniProtKB-KW"/>
</dbReference>